<protein>
    <submittedName>
        <fullName evidence="1">Uncharacterized protein</fullName>
    </submittedName>
</protein>
<dbReference type="EMBL" id="LAZR01010451">
    <property type="protein sequence ID" value="KKM66877.1"/>
    <property type="molecule type" value="Genomic_DNA"/>
</dbReference>
<evidence type="ECO:0000313" key="1">
    <source>
        <dbReference type="EMBL" id="KKM66877.1"/>
    </source>
</evidence>
<feature type="non-terminal residue" evidence="1">
    <location>
        <position position="1"/>
    </location>
</feature>
<gene>
    <name evidence="1" type="ORF">LCGC14_1476810</name>
</gene>
<sequence length="106" mass="11394">DHGLDLGQIAEATIAKAAALSSDARFAAISASAVAHIAPTTTPPAPVYSVADADGTRLAEVKETARAVTFKLSKTDTPEFTRWLRDNAEPELRRLYETWKAAQQRG</sequence>
<comment type="caution">
    <text evidence="1">The sequence shown here is derived from an EMBL/GenBank/DDBJ whole genome shotgun (WGS) entry which is preliminary data.</text>
</comment>
<name>A0A0F9MCG1_9ZZZZ</name>
<accession>A0A0F9MCG1</accession>
<organism evidence="1">
    <name type="scientific">marine sediment metagenome</name>
    <dbReference type="NCBI Taxonomy" id="412755"/>
    <lineage>
        <taxon>unclassified sequences</taxon>
        <taxon>metagenomes</taxon>
        <taxon>ecological metagenomes</taxon>
    </lineage>
</organism>
<proteinExistence type="predicted"/>
<dbReference type="AlphaFoldDB" id="A0A0F9MCG1"/>
<reference evidence="1" key="1">
    <citation type="journal article" date="2015" name="Nature">
        <title>Complex archaea that bridge the gap between prokaryotes and eukaryotes.</title>
        <authorList>
            <person name="Spang A."/>
            <person name="Saw J.H."/>
            <person name="Jorgensen S.L."/>
            <person name="Zaremba-Niedzwiedzka K."/>
            <person name="Martijn J."/>
            <person name="Lind A.E."/>
            <person name="van Eijk R."/>
            <person name="Schleper C."/>
            <person name="Guy L."/>
            <person name="Ettema T.J."/>
        </authorList>
    </citation>
    <scope>NUCLEOTIDE SEQUENCE</scope>
</reference>